<dbReference type="AlphaFoldDB" id="A0A7J7DWH1"/>
<name>A0A7J7DWH1_TRIWF</name>
<organism evidence="1 2">
    <name type="scientific">Tripterygium wilfordii</name>
    <name type="common">Thunder God vine</name>
    <dbReference type="NCBI Taxonomy" id="458696"/>
    <lineage>
        <taxon>Eukaryota</taxon>
        <taxon>Viridiplantae</taxon>
        <taxon>Streptophyta</taxon>
        <taxon>Embryophyta</taxon>
        <taxon>Tracheophyta</taxon>
        <taxon>Spermatophyta</taxon>
        <taxon>Magnoliopsida</taxon>
        <taxon>eudicotyledons</taxon>
        <taxon>Gunneridae</taxon>
        <taxon>Pentapetalae</taxon>
        <taxon>rosids</taxon>
        <taxon>fabids</taxon>
        <taxon>Celastrales</taxon>
        <taxon>Celastraceae</taxon>
        <taxon>Tripterygium</taxon>
    </lineage>
</organism>
<dbReference type="Proteomes" id="UP000593562">
    <property type="component" value="Unassembled WGS sequence"/>
</dbReference>
<sequence>MFISVCTPLPLNGSSSILTRLELQNRTGNTGENNRVNNLNAEADAAGDDEDDVGVVTFPCESSNIPLAHQVGRLSSLFLPLGISAGSEYWMGRAMLW</sequence>
<gene>
    <name evidence="1" type="ORF">HS088_TW03G00978</name>
</gene>
<comment type="caution">
    <text evidence="1">The sequence shown here is derived from an EMBL/GenBank/DDBJ whole genome shotgun (WGS) entry which is preliminary data.</text>
</comment>
<dbReference type="InParanoid" id="A0A7J7DWH1"/>
<accession>A0A7J7DWH1</accession>
<evidence type="ECO:0000313" key="1">
    <source>
        <dbReference type="EMBL" id="KAF5750639.1"/>
    </source>
</evidence>
<reference evidence="1 2" key="1">
    <citation type="journal article" date="2020" name="Nat. Commun.">
        <title>Genome of Tripterygium wilfordii and identification of cytochrome P450 involved in triptolide biosynthesis.</title>
        <authorList>
            <person name="Tu L."/>
            <person name="Su P."/>
            <person name="Zhang Z."/>
            <person name="Gao L."/>
            <person name="Wang J."/>
            <person name="Hu T."/>
            <person name="Zhou J."/>
            <person name="Zhang Y."/>
            <person name="Zhao Y."/>
            <person name="Liu Y."/>
            <person name="Song Y."/>
            <person name="Tong Y."/>
            <person name="Lu Y."/>
            <person name="Yang J."/>
            <person name="Xu C."/>
            <person name="Jia M."/>
            <person name="Peters R.J."/>
            <person name="Huang L."/>
            <person name="Gao W."/>
        </authorList>
    </citation>
    <scope>NUCLEOTIDE SEQUENCE [LARGE SCALE GENOMIC DNA]</scope>
    <source>
        <strain evidence="2">cv. XIE 37</strain>
        <tissue evidence="1">Leaf</tissue>
    </source>
</reference>
<keyword evidence="2" id="KW-1185">Reference proteome</keyword>
<protein>
    <submittedName>
        <fullName evidence="1">Uncharacterized protein</fullName>
    </submittedName>
</protein>
<dbReference type="EMBL" id="JAAARO010000003">
    <property type="protein sequence ID" value="KAF5750639.1"/>
    <property type="molecule type" value="Genomic_DNA"/>
</dbReference>
<proteinExistence type="predicted"/>
<evidence type="ECO:0000313" key="2">
    <source>
        <dbReference type="Proteomes" id="UP000593562"/>
    </source>
</evidence>